<dbReference type="AlphaFoldDB" id="A0AAU9D5U2"/>
<dbReference type="InterPro" id="IPR019734">
    <property type="entry name" value="TPR_rpt"/>
</dbReference>
<feature type="repeat" description="TPR" evidence="3">
    <location>
        <begin position="135"/>
        <end position="168"/>
    </location>
</feature>
<dbReference type="EMBL" id="AP025314">
    <property type="protein sequence ID" value="BDD08171.1"/>
    <property type="molecule type" value="Genomic_DNA"/>
</dbReference>
<evidence type="ECO:0008006" key="6">
    <source>
        <dbReference type="Google" id="ProtNLM"/>
    </source>
</evidence>
<dbReference type="PROSITE" id="PS50005">
    <property type="entry name" value="TPR"/>
    <property type="match status" value="6"/>
</dbReference>
<proteinExistence type="predicted"/>
<feature type="repeat" description="TPR" evidence="3">
    <location>
        <begin position="169"/>
        <end position="202"/>
    </location>
</feature>
<dbReference type="PANTHER" id="PTHR44943:SF10">
    <property type="match status" value="1"/>
</dbReference>
<dbReference type="Gene3D" id="1.25.40.10">
    <property type="entry name" value="Tetratricopeptide repeat domain"/>
    <property type="match status" value="2"/>
</dbReference>
<organism evidence="4 5">
    <name type="scientific">Fulvitalea axinellae</name>
    <dbReference type="NCBI Taxonomy" id="1182444"/>
    <lineage>
        <taxon>Bacteria</taxon>
        <taxon>Pseudomonadati</taxon>
        <taxon>Bacteroidota</taxon>
        <taxon>Cytophagia</taxon>
        <taxon>Cytophagales</taxon>
        <taxon>Persicobacteraceae</taxon>
        <taxon>Fulvitalea</taxon>
    </lineage>
</organism>
<name>A0AAU9D5U2_9BACT</name>
<evidence type="ECO:0000256" key="2">
    <source>
        <dbReference type="ARBA" id="ARBA00022803"/>
    </source>
</evidence>
<reference evidence="4 5" key="1">
    <citation type="submission" date="2021-12" db="EMBL/GenBank/DDBJ databases">
        <title>Genome sequencing of bacteria with rrn-lacking chromosome and rrn-plasmid.</title>
        <authorList>
            <person name="Anda M."/>
            <person name="Iwasaki W."/>
        </authorList>
    </citation>
    <scope>NUCLEOTIDE SEQUENCE [LARGE SCALE GENOMIC DNA]</scope>
    <source>
        <strain evidence="4 5">DSM 100852</strain>
    </source>
</reference>
<feature type="repeat" description="TPR" evidence="3">
    <location>
        <begin position="305"/>
        <end position="338"/>
    </location>
</feature>
<keyword evidence="1" id="KW-0677">Repeat</keyword>
<dbReference type="KEGG" id="fax:FUAX_06030"/>
<dbReference type="RefSeq" id="WP_338393448.1">
    <property type="nucleotide sequence ID" value="NZ_AP025314.1"/>
</dbReference>
<protein>
    <recommendedName>
        <fullName evidence="6">Tetratricopeptide repeat protein</fullName>
    </recommendedName>
</protein>
<keyword evidence="2 3" id="KW-0802">TPR repeat</keyword>
<gene>
    <name evidence="4" type="ORF">FUAX_06030</name>
</gene>
<feature type="repeat" description="TPR" evidence="3">
    <location>
        <begin position="237"/>
        <end position="270"/>
    </location>
</feature>
<dbReference type="Proteomes" id="UP001348817">
    <property type="component" value="Chromosome"/>
</dbReference>
<dbReference type="Pfam" id="PF13174">
    <property type="entry name" value="TPR_6"/>
    <property type="match status" value="1"/>
</dbReference>
<dbReference type="SMART" id="SM00028">
    <property type="entry name" value="TPR"/>
    <property type="match status" value="10"/>
</dbReference>
<dbReference type="PANTHER" id="PTHR44943">
    <property type="entry name" value="CELLULOSE SYNTHASE OPERON PROTEIN C"/>
    <property type="match status" value="1"/>
</dbReference>
<dbReference type="InterPro" id="IPR011990">
    <property type="entry name" value="TPR-like_helical_dom_sf"/>
</dbReference>
<dbReference type="Pfam" id="PF13432">
    <property type="entry name" value="TPR_16"/>
    <property type="match status" value="2"/>
</dbReference>
<keyword evidence="5" id="KW-1185">Reference proteome</keyword>
<sequence length="467" mass="54257">MRKEFDSGEQKKALIQNFERHLKGETNLFLDWEAFEEIIEHYVDKGKYNLALKACALAEEMHPFSMETFVAKARILNYQEQFEEALTILEERVLPLQASDLDALSEKAHSLFGLGDCESSLEILEHVLLMGHEREETLYRIGLAKMALDRVEEAIGCFKQTLESNPYHSNALFELAYCYDVTDKIDESVKYYMRFIDEEPYSQHAWYNLGILFNKQGKREKAIWAYDYATLIDPTFSSAMFNMGKTYAESGKPDKALEIFSEVVKLEGPSSEVYLQMALTYQIKGDDNNTILNFQNAIQENENFAEAWFFLGNYLVEQLKFTDAIPFLKKATQLEPDNDHFWRTLGQARFHCGNITDALEAYEEAVVLNPAEINIWTEWSDMYQWTQQSDKAVEIMTAALEEFPDAAQCHYRLAAYNFLGGKRSQAVENLEKALTNDFEKHKDLIVFFPELEKDDEMMRIIDKYRNK</sequence>
<evidence type="ECO:0000256" key="3">
    <source>
        <dbReference type="PROSITE-ProRule" id="PRU00339"/>
    </source>
</evidence>
<dbReference type="InterPro" id="IPR051685">
    <property type="entry name" value="Ycf3/AcsC/BcsC/TPR_MFPF"/>
</dbReference>
<feature type="repeat" description="TPR" evidence="3">
    <location>
        <begin position="203"/>
        <end position="236"/>
    </location>
</feature>
<feature type="repeat" description="TPR" evidence="3">
    <location>
        <begin position="339"/>
        <end position="372"/>
    </location>
</feature>
<evidence type="ECO:0000313" key="5">
    <source>
        <dbReference type="Proteomes" id="UP001348817"/>
    </source>
</evidence>
<dbReference type="SUPFAM" id="SSF48452">
    <property type="entry name" value="TPR-like"/>
    <property type="match status" value="2"/>
</dbReference>
<accession>A0AAU9D5U2</accession>
<evidence type="ECO:0000313" key="4">
    <source>
        <dbReference type="EMBL" id="BDD08171.1"/>
    </source>
</evidence>
<evidence type="ECO:0000256" key="1">
    <source>
        <dbReference type="ARBA" id="ARBA00022737"/>
    </source>
</evidence>